<evidence type="ECO:0008006" key="3">
    <source>
        <dbReference type="Google" id="ProtNLM"/>
    </source>
</evidence>
<gene>
    <name evidence="1" type="ORF">A2541_01560</name>
</gene>
<dbReference type="STRING" id="1802338.A2541_01560"/>
<proteinExistence type="predicted"/>
<accession>A0A1G2PD30</accession>
<dbReference type="Gene3D" id="1.10.10.410">
    <property type="match status" value="1"/>
</dbReference>
<dbReference type="PANTHER" id="PTHR28055">
    <property type="entry name" value="ALTERED INHERITANCE OF MITOCHONDRIA PROTEIN 41, MITOCHONDRIAL"/>
    <property type="match status" value="1"/>
</dbReference>
<organism evidence="1 2">
    <name type="scientific">Candidatus Taylorbacteria bacterium RIFOXYD2_FULL_36_9</name>
    <dbReference type="NCBI Taxonomy" id="1802338"/>
    <lineage>
        <taxon>Bacteria</taxon>
        <taxon>Candidatus Tayloriibacteriota</taxon>
    </lineage>
</organism>
<sequence length="151" mass="17103">MSLHKDIHSQIKEAMIAHDTLRLTVLRGLVTAFTNELVAKNRKPQDELKDDEAVTVIKRAVKQRKDSIEQFTKGNRMDLVANEEAELKILETFLPQMMSVEEIKKVAEVKKAELNITDKAGMGKFMGLLMKEFKGMANGDDVKKVVESLFN</sequence>
<evidence type="ECO:0000313" key="1">
    <source>
        <dbReference type="EMBL" id="OHA46234.1"/>
    </source>
</evidence>
<dbReference type="SUPFAM" id="SSF89095">
    <property type="entry name" value="GatB/YqeY motif"/>
    <property type="match status" value="1"/>
</dbReference>
<dbReference type="InterPro" id="IPR042184">
    <property type="entry name" value="YqeY/Aim41_N"/>
</dbReference>
<name>A0A1G2PD30_9BACT</name>
<reference evidence="1 2" key="1">
    <citation type="journal article" date="2016" name="Nat. Commun.">
        <title>Thousands of microbial genomes shed light on interconnected biogeochemical processes in an aquifer system.</title>
        <authorList>
            <person name="Anantharaman K."/>
            <person name="Brown C.T."/>
            <person name="Hug L.A."/>
            <person name="Sharon I."/>
            <person name="Castelle C.J."/>
            <person name="Probst A.J."/>
            <person name="Thomas B.C."/>
            <person name="Singh A."/>
            <person name="Wilkins M.J."/>
            <person name="Karaoz U."/>
            <person name="Brodie E.L."/>
            <person name="Williams K.H."/>
            <person name="Hubbard S.S."/>
            <person name="Banfield J.F."/>
        </authorList>
    </citation>
    <scope>NUCLEOTIDE SEQUENCE [LARGE SCALE GENOMIC DNA]</scope>
</reference>
<evidence type="ECO:0000313" key="2">
    <source>
        <dbReference type="Proteomes" id="UP000176965"/>
    </source>
</evidence>
<comment type="caution">
    <text evidence="1">The sequence shown here is derived from an EMBL/GenBank/DDBJ whole genome shotgun (WGS) entry which is preliminary data.</text>
</comment>
<dbReference type="GO" id="GO:0016884">
    <property type="term" value="F:carbon-nitrogen ligase activity, with glutamine as amido-N-donor"/>
    <property type="evidence" value="ECO:0007669"/>
    <property type="project" value="InterPro"/>
</dbReference>
<dbReference type="AlphaFoldDB" id="A0A1G2PD30"/>
<dbReference type="InterPro" id="IPR019004">
    <property type="entry name" value="YqeY/Aim41"/>
</dbReference>
<dbReference type="InterPro" id="IPR003789">
    <property type="entry name" value="Asn/Gln_tRNA_amidoTrase-B-like"/>
</dbReference>
<dbReference type="PANTHER" id="PTHR28055:SF1">
    <property type="entry name" value="ALTERED INHERITANCE OF MITOCHONDRIA PROTEIN 41, MITOCHONDRIAL"/>
    <property type="match status" value="1"/>
</dbReference>
<dbReference type="InterPro" id="IPR023168">
    <property type="entry name" value="GatB_Yqey_C_2"/>
</dbReference>
<dbReference type="Gene3D" id="1.10.1510.10">
    <property type="entry name" value="Uncharacterised protein YqeY/AIM41 PF09424, N-terminal domain"/>
    <property type="match status" value="1"/>
</dbReference>
<dbReference type="EMBL" id="MHSQ01000033">
    <property type="protein sequence ID" value="OHA46234.1"/>
    <property type="molecule type" value="Genomic_DNA"/>
</dbReference>
<dbReference type="Pfam" id="PF09424">
    <property type="entry name" value="YqeY"/>
    <property type="match status" value="1"/>
</dbReference>
<protein>
    <recommendedName>
        <fullName evidence="3">Glutamyl-tRNA amidotransferase</fullName>
    </recommendedName>
</protein>
<dbReference type="Proteomes" id="UP000176965">
    <property type="component" value="Unassembled WGS sequence"/>
</dbReference>